<gene>
    <name evidence="7" type="primary">rimM_24</name>
    <name evidence="7" type="ORF">SDC9_86248</name>
</gene>
<dbReference type="AlphaFoldDB" id="A0A644ZPP5"/>
<dbReference type="InterPro" id="IPR056792">
    <property type="entry name" value="PRC_RimM"/>
</dbReference>
<evidence type="ECO:0000256" key="3">
    <source>
        <dbReference type="ARBA" id="ARBA00022552"/>
    </source>
</evidence>
<protein>
    <submittedName>
        <fullName evidence="7">Ribosome maturation factor RimM</fullName>
    </submittedName>
</protein>
<dbReference type="GO" id="GO:0005840">
    <property type="term" value="C:ribosome"/>
    <property type="evidence" value="ECO:0007669"/>
    <property type="project" value="InterPro"/>
</dbReference>
<dbReference type="GO" id="GO:0006364">
    <property type="term" value="P:rRNA processing"/>
    <property type="evidence" value="ECO:0007669"/>
    <property type="project" value="UniProtKB-KW"/>
</dbReference>
<dbReference type="InterPro" id="IPR011033">
    <property type="entry name" value="PRC_barrel-like_sf"/>
</dbReference>
<sequence length="166" mass="18161">MELIETGKIVSTHGVAGEVRAEAWADSLEALLAFDVFYFEDGQPLAVERSRVHRGAVNIKLAGIDSIDEAMRLIGRVIYVDRASLHLPEGTYLVRDLLGMSAVDADTGEVYGRISQVQSTGANDVYHIETPDGRLLMAPAIPDVVISIELQKKLMKIRPLKGLFDA</sequence>
<feature type="domain" description="Ribosome maturation factor RimM PRC barrel" evidence="6">
    <location>
        <begin position="95"/>
        <end position="157"/>
    </location>
</feature>
<dbReference type="Pfam" id="PF24986">
    <property type="entry name" value="PRC_RimM"/>
    <property type="match status" value="1"/>
</dbReference>
<keyword evidence="1" id="KW-0963">Cytoplasm</keyword>
<accession>A0A644ZPP5</accession>
<dbReference type="InterPro" id="IPR002676">
    <property type="entry name" value="RimM_N"/>
</dbReference>
<dbReference type="PANTHER" id="PTHR33692:SF1">
    <property type="entry name" value="RIBOSOME MATURATION FACTOR RIMM"/>
    <property type="match status" value="1"/>
</dbReference>
<dbReference type="InterPro" id="IPR011961">
    <property type="entry name" value="RimM"/>
</dbReference>
<evidence type="ECO:0000313" key="7">
    <source>
        <dbReference type="EMBL" id="MPM39614.1"/>
    </source>
</evidence>
<dbReference type="EMBL" id="VSSQ01008707">
    <property type="protein sequence ID" value="MPM39614.1"/>
    <property type="molecule type" value="Genomic_DNA"/>
</dbReference>
<evidence type="ECO:0000256" key="4">
    <source>
        <dbReference type="ARBA" id="ARBA00023186"/>
    </source>
</evidence>
<dbReference type="InterPro" id="IPR009000">
    <property type="entry name" value="Transl_B-barrel_sf"/>
</dbReference>
<dbReference type="GO" id="GO:0043022">
    <property type="term" value="F:ribosome binding"/>
    <property type="evidence" value="ECO:0007669"/>
    <property type="project" value="InterPro"/>
</dbReference>
<keyword evidence="4" id="KW-0143">Chaperone</keyword>
<evidence type="ECO:0000256" key="1">
    <source>
        <dbReference type="ARBA" id="ARBA00022490"/>
    </source>
</evidence>
<dbReference type="HAMAP" id="MF_00014">
    <property type="entry name" value="Ribosome_mat_RimM"/>
    <property type="match status" value="1"/>
</dbReference>
<evidence type="ECO:0000256" key="2">
    <source>
        <dbReference type="ARBA" id="ARBA00022517"/>
    </source>
</evidence>
<dbReference type="InterPro" id="IPR036976">
    <property type="entry name" value="RimM_N_sf"/>
</dbReference>
<evidence type="ECO:0000259" key="6">
    <source>
        <dbReference type="Pfam" id="PF24986"/>
    </source>
</evidence>
<keyword evidence="3" id="KW-0698">rRNA processing</keyword>
<dbReference type="Gene3D" id="2.30.30.240">
    <property type="entry name" value="PRC-barrel domain"/>
    <property type="match status" value="1"/>
</dbReference>
<reference evidence="7" key="1">
    <citation type="submission" date="2019-08" db="EMBL/GenBank/DDBJ databases">
        <authorList>
            <person name="Kucharzyk K."/>
            <person name="Murdoch R.W."/>
            <person name="Higgins S."/>
            <person name="Loffler F."/>
        </authorList>
    </citation>
    <scope>NUCLEOTIDE SEQUENCE</scope>
</reference>
<dbReference type="Gene3D" id="2.40.30.60">
    <property type="entry name" value="RimM"/>
    <property type="match status" value="1"/>
</dbReference>
<proteinExistence type="inferred from homology"/>
<name>A0A644ZPP5_9ZZZZ</name>
<dbReference type="NCBIfam" id="TIGR02273">
    <property type="entry name" value="16S_RimM"/>
    <property type="match status" value="1"/>
</dbReference>
<evidence type="ECO:0000259" key="5">
    <source>
        <dbReference type="Pfam" id="PF01782"/>
    </source>
</evidence>
<dbReference type="SUPFAM" id="SSF50346">
    <property type="entry name" value="PRC-barrel domain"/>
    <property type="match status" value="1"/>
</dbReference>
<dbReference type="PANTHER" id="PTHR33692">
    <property type="entry name" value="RIBOSOME MATURATION FACTOR RIMM"/>
    <property type="match status" value="1"/>
</dbReference>
<dbReference type="SUPFAM" id="SSF50447">
    <property type="entry name" value="Translation proteins"/>
    <property type="match status" value="1"/>
</dbReference>
<organism evidence="7">
    <name type="scientific">bioreactor metagenome</name>
    <dbReference type="NCBI Taxonomy" id="1076179"/>
    <lineage>
        <taxon>unclassified sequences</taxon>
        <taxon>metagenomes</taxon>
        <taxon>ecological metagenomes</taxon>
    </lineage>
</organism>
<dbReference type="Pfam" id="PF01782">
    <property type="entry name" value="RimM"/>
    <property type="match status" value="1"/>
</dbReference>
<feature type="domain" description="RimM N-terminal" evidence="5">
    <location>
        <begin position="6"/>
        <end position="83"/>
    </location>
</feature>
<keyword evidence="2" id="KW-0690">Ribosome biogenesis</keyword>
<comment type="caution">
    <text evidence="7">The sequence shown here is derived from an EMBL/GenBank/DDBJ whole genome shotgun (WGS) entry which is preliminary data.</text>
</comment>